<dbReference type="EMBL" id="BMQL01000004">
    <property type="protein sequence ID" value="GGR00542.1"/>
    <property type="molecule type" value="Genomic_DNA"/>
</dbReference>
<dbReference type="AlphaFoldDB" id="A0A918C178"/>
<accession>A0A918C178</accession>
<keyword evidence="2" id="KW-1185">Reference proteome</keyword>
<proteinExistence type="predicted"/>
<dbReference type="Proteomes" id="UP000603865">
    <property type="component" value="Unassembled WGS sequence"/>
</dbReference>
<sequence length="191" mass="20278">MLLTVVVVLALGYFFVFRPIQSLLAGSGQPAPTQTQSGQQSAATPQKAVTLADVQRFVRVRRAVKTAMGSSFTGVTRVFDGIQKGDTPNLATVLGVLRDAAGSVGTARSAQQKALLAQGMNQPRYNYVRNEINKALGVPDIDFQKAAQSLQAGKLPDLNTTVLPANETTKKLIAPFQNELTETAPLGLLGL</sequence>
<organism evidence="1 2">
    <name type="scientific">Deinococcus ruber</name>
    <dbReference type="NCBI Taxonomy" id="1848197"/>
    <lineage>
        <taxon>Bacteria</taxon>
        <taxon>Thermotogati</taxon>
        <taxon>Deinococcota</taxon>
        <taxon>Deinococci</taxon>
        <taxon>Deinococcales</taxon>
        <taxon>Deinococcaceae</taxon>
        <taxon>Deinococcus</taxon>
    </lineage>
</organism>
<evidence type="ECO:0000313" key="1">
    <source>
        <dbReference type="EMBL" id="GGR00542.1"/>
    </source>
</evidence>
<reference evidence="1" key="2">
    <citation type="submission" date="2020-09" db="EMBL/GenBank/DDBJ databases">
        <authorList>
            <person name="Sun Q."/>
            <person name="Ohkuma M."/>
        </authorList>
    </citation>
    <scope>NUCLEOTIDE SEQUENCE</scope>
    <source>
        <strain evidence="1">JCM 31311</strain>
    </source>
</reference>
<gene>
    <name evidence="1" type="ORF">GCM10008957_11720</name>
</gene>
<comment type="caution">
    <text evidence="1">The sequence shown here is derived from an EMBL/GenBank/DDBJ whole genome shotgun (WGS) entry which is preliminary data.</text>
</comment>
<name>A0A918C178_9DEIO</name>
<evidence type="ECO:0000313" key="2">
    <source>
        <dbReference type="Proteomes" id="UP000603865"/>
    </source>
</evidence>
<reference evidence="1" key="1">
    <citation type="journal article" date="2014" name="Int. J. Syst. Evol. Microbiol.">
        <title>Complete genome sequence of Corynebacterium casei LMG S-19264T (=DSM 44701T), isolated from a smear-ripened cheese.</title>
        <authorList>
            <consortium name="US DOE Joint Genome Institute (JGI-PGF)"/>
            <person name="Walter F."/>
            <person name="Albersmeier A."/>
            <person name="Kalinowski J."/>
            <person name="Ruckert C."/>
        </authorList>
    </citation>
    <scope>NUCLEOTIDE SEQUENCE</scope>
    <source>
        <strain evidence="1">JCM 31311</strain>
    </source>
</reference>
<protein>
    <submittedName>
        <fullName evidence="1">Uncharacterized protein</fullName>
    </submittedName>
</protein>